<dbReference type="SUPFAM" id="SSF52540">
    <property type="entry name" value="P-loop containing nucleoside triphosphate hydrolases"/>
    <property type="match status" value="2"/>
</dbReference>
<evidence type="ECO:0000256" key="5">
    <source>
        <dbReference type="ARBA" id="ARBA00022741"/>
    </source>
</evidence>
<dbReference type="InterPro" id="IPR003593">
    <property type="entry name" value="AAA+_ATPase"/>
</dbReference>
<sequence>MSPSASSSSGPVIEAHNIVKKFGGATAVDGVSLEVHPGEIHSVVGENGAGKSTLMRVLSGVIPHDSGEVLVEGAVLEPGAREAIDAGISLVHQELSLVPEMTVAENIMLGYAPTTFGFTRYAEMKKTAAEALDEIGVSVDLNERISRLSVALRQFVEIARAVARKPKVLILDEPTATLTPAETDYLLEMLQRLAERGMAIVYISHRIPEVFRISHTVTILRDGKRVSVSPIGETSPEQVVDEMVGRELKKDLQERRVATPGDVVLRAVGIRAPGVNGVDLEVRAGEIVGLGGLVGAGRTELVRAIIGADDRLSGHVTMTLDGKTKVLTSYQSAVKNGVGYIPEERRTDGLALSMTVSENINLTNRKELSTAGFQLKKKIITFAQELADRVGLRPPEIKREAGQYSGGNQQKIVLAKWLGRKPSLIVLDEPTRGVDVGAKAEIHRLVKGLADNGTAVLVVSSDLPELLELSDTIHVVRDGQIQGTLSQAEADEKAVMSLASGEKMVSA</sequence>
<dbReference type="Gene3D" id="3.40.50.300">
    <property type="entry name" value="P-loop containing nucleotide triphosphate hydrolases"/>
    <property type="match status" value="2"/>
</dbReference>
<protein>
    <submittedName>
        <fullName evidence="10">CUT2 ABC transporter ATP-binding protein</fullName>
        <ecNumber evidence="10">3.6.1.17</ecNumber>
    </submittedName>
</protein>
<dbReference type="Pfam" id="PF00005">
    <property type="entry name" value="ABC_tran"/>
    <property type="match status" value="2"/>
</dbReference>
<dbReference type="Proteomes" id="UP000243077">
    <property type="component" value="Chromosome"/>
</dbReference>
<evidence type="ECO:0000256" key="6">
    <source>
        <dbReference type="ARBA" id="ARBA00022840"/>
    </source>
</evidence>
<evidence type="ECO:0000259" key="9">
    <source>
        <dbReference type="PROSITE" id="PS50893"/>
    </source>
</evidence>
<dbReference type="PROSITE" id="PS00211">
    <property type="entry name" value="ABC_TRANSPORTER_1"/>
    <property type="match status" value="1"/>
</dbReference>
<gene>
    <name evidence="10" type="ORF">C3B54_111508</name>
</gene>
<proteinExistence type="predicted"/>
<dbReference type="KEGG" id="psai:C3B54_111508"/>
<dbReference type="PROSITE" id="PS50893">
    <property type="entry name" value="ABC_TRANSPORTER_2"/>
    <property type="match status" value="2"/>
</dbReference>
<keyword evidence="11" id="KW-1185">Reference proteome</keyword>
<keyword evidence="4" id="KW-0677">Repeat</keyword>
<evidence type="ECO:0000256" key="2">
    <source>
        <dbReference type="ARBA" id="ARBA00022448"/>
    </source>
</evidence>
<dbReference type="InterPro" id="IPR017871">
    <property type="entry name" value="ABC_transporter-like_CS"/>
</dbReference>
<evidence type="ECO:0000256" key="8">
    <source>
        <dbReference type="ARBA" id="ARBA00023136"/>
    </source>
</evidence>
<dbReference type="InterPro" id="IPR050107">
    <property type="entry name" value="ABC_carbohydrate_import_ATPase"/>
</dbReference>
<dbReference type="OrthoDB" id="39350at2"/>
<dbReference type="PANTHER" id="PTHR43790">
    <property type="entry name" value="CARBOHYDRATE TRANSPORT ATP-BINDING PROTEIN MG119-RELATED"/>
    <property type="match status" value="1"/>
</dbReference>
<dbReference type="InterPro" id="IPR003439">
    <property type="entry name" value="ABC_transporter-like_ATP-bd"/>
</dbReference>
<dbReference type="FunFam" id="3.40.50.300:FF:000127">
    <property type="entry name" value="Ribose import ATP-binding protein RbsA"/>
    <property type="match status" value="1"/>
</dbReference>
<evidence type="ECO:0000256" key="4">
    <source>
        <dbReference type="ARBA" id="ARBA00022737"/>
    </source>
</evidence>
<accession>A0A2L2BS39</accession>
<reference evidence="10 11" key="1">
    <citation type="submission" date="2018-02" db="EMBL/GenBank/DDBJ databases">
        <title>Complete genome of the streamlined marine actinobacterium Pontimonas salivibrio CL-TW6 adapted to coastal planktonic lifestype.</title>
        <authorList>
            <person name="Cho B.C."/>
            <person name="Hardies S.C."/>
            <person name="Jang G.I."/>
            <person name="Hwang C.Y."/>
        </authorList>
    </citation>
    <scope>NUCLEOTIDE SEQUENCE [LARGE SCALE GENOMIC DNA]</scope>
    <source>
        <strain evidence="10 11">CL-TW6</strain>
    </source>
</reference>
<dbReference type="SMART" id="SM00382">
    <property type="entry name" value="AAA"/>
    <property type="match status" value="2"/>
</dbReference>
<feature type="domain" description="ABC transporter" evidence="9">
    <location>
        <begin position="258"/>
        <end position="503"/>
    </location>
</feature>
<evidence type="ECO:0000256" key="1">
    <source>
        <dbReference type="ARBA" id="ARBA00004202"/>
    </source>
</evidence>
<dbReference type="GO" id="GO:0016887">
    <property type="term" value="F:ATP hydrolysis activity"/>
    <property type="evidence" value="ECO:0007669"/>
    <property type="project" value="InterPro"/>
</dbReference>
<keyword evidence="2" id="KW-0813">Transport</keyword>
<dbReference type="InterPro" id="IPR027417">
    <property type="entry name" value="P-loop_NTPase"/>
</dbReference>
<comment type="subcellular location">
    <subcellularLocation>
        <location evidence="1">Cell membrane</location>
        <topology evidence="1">Peripheral membrane protein</topology>
    </subcellularLocation>
</comment>
<dbReference type="EC" id="3.6.1.17" evidence="10"/>
<keyword evidence="7" id="KW-1278">Translocase</keyword>
<dbReference type="CDD" id="cd03215">
    <property type="entry name" value="ABC_Carb_Monos_II"/>
    <property type="match status" value="1"/>
</dbReference>
<keyword evidence="5" id="KW-0547">Nucleotide-binding</keyword>
<dbReference type="GO" id="GO:0004081">
    <property type="term" value="F:bis(5'-nucleosyl)-tetraphosphatase (asymmetrical) activity"/>
    <property type="evidence" value="ECO:0007669"/>
    <property type="project" value="UniProtKB-EC"/>
</dbReference>
<keyword evidence="6 10" id="KW-0067">ATP-binding</keyword>
<keyword evidence="8" id="KW-0472">Membrane</keyword>
<evidence type="ECO:0000256" key="3">
    <source>
        <dbReference type="ARBA" id="ARBA00022475"/>
    </source>
</evidence>
<keyword evidence="10" id="KW-0378">Hydrolase</keyword>
<organism evidence="10 11">
    <name type="scientific">Pontimonas salivibrio</name>
    <dbReference type="NCBI Taxonomy" id="1159327"/>
    <lineage>
        <taxon>Bacteria</taxon>
        <taxon>Bacillati</taxon>
        <taxon>Actinomycetota</taxon>
        <taxon>Actinomycetes</taxon>
        <taxon>Micrococcales</taxon>
        <taxon>Microbacteriaceae</taxon>
        <taxon>Pontimonas</taxon>
    </lineage>
</organism>
<dbReference type="GO" id="GO:0005524">
    <property type="term" value="F:ATP binding"/>
    <property type="evidence" value="ECO:0007669"/>
    <property type="project" value="UniProtKB-KW"/>
</dbReference>
<dbReference type="CDD" id="cd03216">
    <property type="entry name" value="ABC_Carb_Monos_I"/>
    <property type="match status" value="1"/>
</dbReference>
<dbReference type="GO" id="GO:0005886">
    <property type="term" value="C:plasma membrane"/>
    <property type="evidence" value="ECO:0007669"/>
    <property type="project" value="UniProtKB-SubCell"/>
</dbReference>
<dbReference type="RefSeq" id="WP_104913921.1">
    <property type="nucleotide sequence ID" value="NZ_CP026923.1"/>
</dbReference>
<evidence type="ECO:0000313" key="10">
    <source>
        <dbReference type="EMBL" id="AVG24447.1"/>
    </source>
</evidence>
<feature type="domain" description="ABC transporter" evidence="9">
    <location>
        <begin position="13"/>
        <end position="247"/>
    </location>
</feature>
<dbReference type="EMBL" id="CP026923">
    <property type="protein sequence ID" value="AVG24447.1"/>
    <property type="molecule type" value="Genomic_DNA"/>
</dbReference>
<dbReference type="PANTHER" id="PTHR43790:SF9">
    <property type="entry name" value="GALACTOFURANOSE TRANSPORTER ATP-BINDING PROTEIN YTFR"/>
    <property type="match status" value="1"/>
</dbReference>
<evidence type="ECO:0000256" key="7">
    <source>
        <dbReference type="ARBA" id="ARBA00022967"/>
    </source>
</evidence>
<dbReference type="AlphaFoldDB" id="A0A2L2BS39"/>
<evidence type="ECO:0000313" key="11">
    <source>
        <dbReference type="Proteomes" id="UP000243077"/>
    </source>
</evidence>
<name>A0A2L2BS39_9MICO</name>
<keyword evidence="3" id="KW-1003">Cell membrane</keyword>